<comment type="caution">
    <text evidence="2">The sequence shown here is derived from an EMBL/GenBank/DDBJ whole genome shotgun (WGS) entry which is preliminary data.</text>
</comment>
<gene>
    <name evidence="2" type="ORF">Nepgr_033873</name>
</gene>
<evidence type="ECO:0000313" key="2">
    <source>
        <dbReference type="EMBL" id="GMH32029.1"/>
    </source>
</evidence>
<reference evidence="2" key="1">
    <citation type="submission" date="2023-05" db="EMBL/GenBank/DDBJ databases">
        <title>Nepenthes gracilis genome sequencing.</title>
        <authorList>
            <person name="Fukushima K."/>
        </authorList>
    </citation>
    <scope>NUCLEOTIDE SEQUENCE</scope>
    <source>
        <strain evidence="2">SING2019-196</strain>
    </source>
</reference>
<feature type="region of interest" description="Disordered" evidence="1">
    <location>
        <begin position="1"/>
        <end position="87"/>
    </location>
</feature>
<dbReference type="AlphaFoldDB" id="A0AAD3TMT0"/>
<feature type="compositionally biased region" description="Polar residues" evidence="1">
    <location>
        <begin position="1"/>
        <end position="38"/>
    </location>
</feature>
<proteinExistence type="predicted"/>
<keyword evidence="3" id="KW-1185">Reference proteome</keyword>
<name>A0AAD3TMT0_NEPGR</name>
<dbReference type="EMBL" id="BSYO01000053">
    <property type="protein sequence ID" value="GMH32029.1"/>
    <property type="molecule type" value="Genomic_DNA"/>
</dbReference>
<organism evidence="2 3">
    <name type="scientific">Nepenthes gracilis</name>
    <name type="common">Slender pitcher plant</name>
    <dbReference type="NCBI Taxonomy" id="150966"/>
    <lineage>
        <taxon>Eukaryota</taxon>
        <taxon>Viridiplantae</taxon>
        <taxon>Streptophyta</taxon>
        <taxon>Embryophyta</taxon>
        <taxon>Tracheophyta</taxon>
        <taxon>Spermatophyta</taxon>
        <taxon>Magnoliopsida</taxon>
        <taxon>eudicotyledons</taxon>
        <taxon>Gunneridae</taxon>
        <taxon>Pentapetalae</taxon>
        <taxon>Caryophyllales</taxon>
        <taxon>Nepenthaceae</taxon>
        <taxon>Nepenthes</taxon>
    </lineage>
</organism>
<evidence type="ECO:0000313" key="3">
    <source>
        <dbReference type="Proteomes" id="UP001279734"/>
    </source>
</evidence>
<dbReference type="Proteomes" id="UP001279734">
    <property type="component" value="Unassembled WGS sequence"/>
</dbReference>
<accession>A0AAD3TMT0</accession>
<evidence type="ECO:0000256" key="1">
    <source>
        <dbReference type="SAM" id="MobiDB-lite"/>
    </source>
</evidence>
<protein>
    <submittedName>
        <fullName evidence="2">Uncharacterized protein</fullName>
    </submittedName>
</protein>
<sequence length="196" mass="21115">MSPRSNKMGTPFTASSQPSATSGPATPSNHPQHLQHMNQSTSAPKPTPSAPQKNRGFREQAETNRGFSMSRFHPKKCPTSADLSNLDRLTSEDVPVDVGPNPGAVIPPSDGVSPETELAPIIDLNLTPSPIARILKKYSLSASKIEESSSSSSVGSSVRAMEKSRSRSQMMKVIAFSIIEIAFRLMRAYVVLLEPL</sequence>